<dbReference type="RefSeq" id="WP_415866472.1">
    <property type="nucleotide sequence ID" value="NZ_CP134537.1"/>
</dbReference>
<name>A0ABY9XWM1_9FLAO</name>
<dbReference type="InterPro" id="IPR011652">
    <property type="entry name" value="MORN_2"/>
</dbReference>
<protein>
    <submittedName>
        <fullName evidence="2">Toxin-antitoxin system YwqK family antitoxin</fullName>
    </submittedName>
</protein>
<sequence>MKYIVLSFVLLFSTIMTAQSINQFDANGKRDGIWRKTFENTKILRYEGAFLHGKEVGLFKFYENINGKAVLAATREFNEANSMASAKFYTSKGKLVSEGQMDGKTYIGTWKYYQKNSNALLILEHYDDLGRLEGERLVYYENGQIAEKQFYKEGKLEGASFLYSEDKVTLKAFFYVNGELHGMSKYYSPDGVLLAEGKYKRGKKDGIWKFYENGVLKEEKDFSYSPKFIKKGK</sequence>
<feature type="signal peptide" evidence="1">
    <location>
        <begin position="1"/>
        <end position="18"/>
    </location>
</feature>
<keyword evidence="1" id="KW-0732">Signal</keyword>
<dbReference type="Proteomes" id="UP001302806">
    <property type="component" value="Chromosome"/>
</dbReference>
<evidence type="ECO:0000313" key="2">
    <source>
        <dbReference type="EMBL" id="WNH10133.1"/>
    </source>
</evidence>
<dbReference type="PANTHER" id="PTHR33706:SF1">
    <property type="entry name" value="TPR REPEAT PROTEIN"/>
    <property type="match status" value="1"/>
</dbReference>
<gene>
    <name evidence="2" type="ORF">RHP51_05410</name>
</gene>
<accession>A0ABY9XWM1</accession>
<reference evidence="2 3" key="1">
    <citation type="submission" date="2023-09" db="EMBL/GenBank/DDBJ databases">
        <title>Thalassobella suaedae gen. nov., sp. nov., a marine bacterium of the family Flavobacteriaceae isolated from a halophyte Suaeda japonica.</title>
        <authorList>
            <person name="Lee S.Y."/>
            <person name="Hwang C.Y."/>
        </authorList>
    </citation>
    <scope>NUCLEOTIDE SEQUENCE [LARGE SCALE GENOMIC DNA]</scope>
    <source>
        <strain evidence="2 3">HL-DH14</strain>
    </source>
</reference>
<dbReference type="Gene3D" id="2.20.110.10">
    <property type="entry name" value="Histone H3 K4-specific methyltransferase SET7/9 N-terminal domain"/>
    <property type="match status" value="3"/>
</dbReference>
<evidence type="ECO:0000313" key="3">
    <source>
        <dbReference type="Proteomes" id="UP001302806"/>
    </source>
</evidence>
<dbReference type="SUPFAM" id="SSF82185">
    <property type="entry name" value="Histone H3 K4-specific methyltransferase SET7/9 N-terminal domain"/>
    <property type="match status" value="2"/>
</dbReference>
<organism evidence="2 3">
    <name type="scientific">Thalassobellus suaedae</name>
    <dbReference type="NCBI Taxonomy" id="3074124"/>
    <lineage>
        <taxon>Bacteria</taxon>
        <taxon>Pseudomonadati</taxon>
        <taxon>Bacteroidota</taxon>
        <taxon>Flavobacteriia</taxon>
        <taxon>Flavobacteriales</taxon>
        <taxon>Flavobacteriaceae</taxon>
        <taxon>Thalassobellus</taxon>
    </lineage>
</organism>
<feature type="chain" id="PRO_5046527388" evidence="1">
    <location>
        <begin position="19"/>
        <end position="233"/>
    </location>
</feature>
<proteinExistence type="predicted"/>
<dbReference type="PANTHER" id="PTHR33706">
    <property type="entry name" value="MORN VARIANT REPEAT PROTEIN"/>
    <property type="match status" value="1"/>
</dbReference>
<dbReference type="Pfam" id="PF07661">
    <property type="entry name" value="MORN_2"/>
    <property type="match status" value="3"/>
</dbReference>
<evidence type="ECO:0000256" key="1">
    <source>
        <dbReference type="SAM" id="SignalP"/>
    </source>
</evidence>
<dbReference type="EMBL" id="CP134537">
    <property type="protein sequence ID" value="WNH10133.1"/>
    <property type="molecule type" value="Genomic_DNA"/>
</dbReference>